<dbReference type="CDD" id="cd06577">
    <property type="entry name" value="PASTA_pknB"/>
    <property type="match status" value="1"/>
</dbReference>
<evidence type="ECO:0000259" key="2">
    <source>
        <dbReference type="PROSITE" id="PS51178"/>
    </source>
</evidence>
<dbReference type="Pfam" id="PF05901">
    <property type="entry name" value="Excalibur"/>
    <property type="match status" value="1"/>
</dbReference>
<dbReference type="Gene3D" id="3.30.10.20">
    <property type="match status" value="1"/>
</dbReference>
<proteinExistence type="predicted"/>
<dbReference type="RefSeq" id="WP_380841603.1">
    <property type="nucleotide sequence ID" value="NZ_JBHMCZ010000025.1"/>
</dbReference>
<dbReference type="InterPro" id="IPR005543">
    <property type="entry name" value="PASTA_dom"/>
</dbReference>
<evidence type="ECO:0000313" key="3">
    <source>
        <dbReference type="EMBL" id="MFC5021008.1"/>
    </source>
</evidence>
<gene>
    <name evidence="3" type="ORF">ACFPM3_02445</name>
</gene>
<protein>
    <submittedName>
        <fullName evidence="3">Excalibur calcium-binding domain-containing protein</fullName>
    </submittedName>
</protein>
<dbReference type="Pfam" id="PF03793">
    <property type="entry name" value="PASTA"/>
    <property type="match status" value="1"/>
</dbReference>
<accession>A0ABV9X8G3</accession>
<dbReference type="PROSITE" id="PS51178">
    <property type="entry name" value="PASTA"/>
    <property type="match status" value="1"/>
</dbReference>
<dbReference type="InterPro" id="IPR008613">
    <property type="entry name" value="Excalibur_Ca-bd_domain"/>
</dbReference>
<organism evidence="3 4">
    <name type="scientific">Streptomyces coeruleoprunus</name>
    <dbReference type="NCBI Taxonomy" id="285563"/>
    <lineage>
        <taxon>Bacteria</taxon>
        <taxon>Bacillati</taxon>
        <taxon>Actinomycetota</taxon>
        <taxon>Actinomycetes</taxon>
        <taxon>Kitasatosporales</taxon>
        <taxon>Streptomycetaceae</taxon>
        <taxon>Streptomyces</taxon>
    </lineage>
</organism>
<dbReference type="EMBL" id="JBHSJD010000001">
    <property type="protein sequence ID" value="MFC5021008.1"/>
    <property type="molecule type" value="Genomic_DNA"/>
</dbReference>
<sequence>MSTSPYGQPVPPQQSEQFTATHKTVLGCGGMVAVLLVVGLVAAACSPDPEVRTKNVPGPTVTVTRTVTATPSGTAPPALTMPGLVGDTVASLPSVVEARHTVKVLSVFSDGSPPASAGEQKVCFQDPAANTALAEGSAITLYVIDRAQKCPPGYGKPKARPRPTPTPTPTPTRDAVDDSSSATSGGSGSAYYANCSAARAAGAAPLHRGEPGYRSGLDRDNDGVACDS</sequence>
<reference evidence="4" key="1">
    <citation type="journal article" date="2019" name="Int. J. Syst. Evol. Microbiol.">
        <title>The Global Catalogue of Microorganisms (GCM) 10K type strain sequencing project: providing services to taxonomists for standard genome sequencing and annotation.</title>
        <authorList>
            <consortium name="The Broad Institute Genomics Platform"/>
            <consortium name="The Broad Institute Genome Sequencing Center for Infectious Disease"/>
            <person name="Wu L."/>
            <person name="Ma J."/>
        </authorList>
    </citation>
    <scope>NUCLEOTIDE SEQUENCE [LARGE SCALE GENOMIC DNA]</scope>
    <source>
        <strain evidence="4">CGMCC 4.1648</strain>
    </source>
</reference>
<evidence type="ECO:0000313" key="4">
    <source>
        <dbReference type="Proteomes" id="UP001595829"/>
    </source>
</evidence>
<evidence type="ECO:0000256" key="1">
    <source>
        <dbReference type="SAM" id="MobiDB-lite"/>
    </source>
</evidence>
<comment type="caution">
    <text evidence="3">The sequence shown here is derived from an EMBL/GenBank/DDBJ whole genome shotgun (WGS) entry which is preliminary data.</text>
</comment>
<keyword evidence="4" id="KW-1185">Reference proteome</keyword>
<name>A0ABV9X8G3_9ACTN</name>
<dbReference type="SMART" id="SM00894">
    <property type="entry name" value="Excalibur"/>
    <property type="match status" value="1"/>
</dbReference>
<feature type="region of interest" description="Disordered" evidence="1">
    <location>
        <begin position="203"/>
        <end position="228"/>
    </location>
</feature>
<feature type="region of interest" description="Disordered" evidence="1">
    <location>
        <begin position="152"/>
        <end position="187"/>
    </location>
</feature>
<dbReference type="Proteomes" id="UP001595829">
    <property type="component" value="Unassembled WGS sequence"/>
</dbReference>
<feature type="compositionally biased region" description="Basic and acidic residues" evidence="1">
    <location>
        <begin position="207"/>
        <end position="222"/>
    </location>
</feature>
<feature type="domain" description="PASTA" evidence="2">
    <location>
        <begin position="75"/>
        <end position="145"/>
    </location>
</feature>